<evidence type="ECO:0000313" key="2">
    <source>
        <dbReference type="EMBL" id="KAH6837006.1"/>
    </source>
</evidence>
<feature type="region of interest" description="Disordered" evidence="1">
    <location>
        <begin position="180"/>
        <end position="210"/>
    </location>
</feature>
<feature type="compositionally biased region" description="Polar residues" evidence="1">
    <location>
        <begin position="21"/>
        <end position="32"/>
    </location>
</feature>
<sequence length="386" mass="43240">MEFENHAPNSNAPSPCVYMTAPNSPNGYSRSSSMEFYYSAPASPRRRAGWTSTFKASDDHLDEFEFETSKRFSDQLNSEASESPVGGDQGHEGRGKYRERGDSLPAMAFADELFLNGLVMPLKPPPRLHCDTEFSSFSLNSPLSSPKSPRTVCRIPFARKSSWNDDFDPFMVALEKVREEERGRNSHHRRSRSYSPFRAMSKSSSATADCHSQDLSIENSPMEPMPLPAPSYSGPLDFKGSAYARWVRDQTRHGLSPKSPRGFFFRQRVRPLKTEQDGLDKPASPVGKHDEKKCGNVEATKVQKLKGLLVRYASFRRGNSESKQTKTSSETRKLSYFSRLSFKLKGNAHSNNKKKIPADAKMAVVQYKPSIAFCLGYGVGSTMKVK</sequence>
<organism evidence="2 3">
    <name type="scientific">Perilla frutescens var. hirtella</name>
    <name type="common">Perilla citriodora</name>
    <name type="synonym">Perilla setoyensis</name>
    <dbReference type="NCBI Taxonomy" id="608512"/>
    <lineage>
        <taxon>Eukaryota</taxon>
        <taxon>Viridiplantae</taxon>
        <taxon>Streptophyta</taxon>
        <taxon>Embryophyta</taxon>
        <taxon>Tracheophyta</taxon>
        <taxon>Spermatophyta</taxon>
        <taxon>Magnoliopsida</taxon>
        <taxon>eudicotyledons</taxon>
        <taxon>Gunneridae</taxon>
        <taxon>Pentapetalae</taxon>
        <taxon>asterids</taxon>
        <taxon>lamiids</taxon>
        <taxon>Lamiales</taxon>
        <taxon>Lamiaceae</taxon>
        <taxon>Nepetoideae</taxon>
        <taxon>Elsholtzieae</taxon>
        <taxon>Perilla</taxon>
    </lineage>
</organism>
<feature type="region of interest" description="Disordered" evidence="1">
    <location>
        <begin position="1"/>
        <end position="32"/>
    </location>
</feature>
<evidence type="ECO:0000313" key="3">
    <source>
        <dbReference type="Proteomes" id="UP001190926"/>
    </source>
</evidence>
<dbReference type="AlphaFoldDB" id="A0AAD4JP43"/>
<gene>
    <name evidence="2" type="ORF">C2S53_014249</name>
</gene>
<protein>
    <submittedName>
        <fullName evidence="2">Uncharacterized protein</fullName>
    </submittedName>
</protein>
<reference evidence="2 3" key="1">
    <citation type="journal article" date="2021" name="Nat. Commun.">
        <title>Incipient diploidization of the medicinal plant Perilla within 10,000 years.</title>
        <authorList>
            <person name="Zhang Y."/>
            <person name="Shen Q."/>
            <person name="Leng L."/>
            <person name="Zhang D."/>
            <person name="Chen S."/>
            <person name="Shi Y."/>
            <person name="Ning Z."/>
            <person name="Chen S."/>
        </authorList>
    </citation>
    <scope>NUCLEOTIDE SEQUENCE [LARGE SCALE GENOMIC DNA]</scope>
    <source>
        <strain evidence="3">cv. PC099</strain>
    </source>
</reference>
<comment type="caution">
    <text evidence="2">The sequence shown here is derived from an EMBL/GenBank/DDBJ whole genome shotgun (WGS) entry which is preliminary data.</text>
</comment>
<keyword evidence="3" id="KW-1185">Reference proteome</keyword>
<name>A0AAD4JP43_PERFH</name>
<feature type="region of interest" description="Disordered" evidence="1">
    <location>
        <begin position="68"/>
        <end position="99"/>
    </location>
</feature>
<feature type="compositionally biased region" description="Basic and acidic residues" evidence="1">
    <location>
        <begin position="89"/>
        <end position="99"/>
    </location>
</feature>
<proteinExistence type="predicted"/>
<dbReference type="Proteomes" id="UP001190926">
    <property type="component" value="Unassembled WGS sequence"/>
</dbReference>
<evidence type="ECO:0000256" key="1">
    <source>
        <dbReference type="SAM" id="MobiDB-lite"/>
    </source>
</evidence>
<dbReference type="EMBL" id="SDAM02000019">
    <property type="protein sequence ID" value="KAH6837006.1"/>
    <property type="molecule type" value="Genomic_DNA"/>
</dbReference>
<accession>A0AAD4JP43</accession>